<name>A0A182TGG2_9DIPT</name>
<evidence type="ECO:0000313" key="2">
    <source>
        <dbReference type="Proteomes" id="UP000075902"/>
    </source>
</evidence>
<proteinExistence type="predicted"/>
<accession>A0A182TGG2</accession>
<dbReference type="AlphaFoldDB" id="A0A182TGG2"/>
<reference evidence="2" key="1">
    <citation type="submission" date="2014-01" db="EMBL/GenBank/DDBJ databases">
        <title>The Genome Sequence of Anopheles melas CM1001059_A (V2).</title>
        <authorList>
            <consortium name="The Broad Institute Genomics Platform"/>
            <person name="Neafsey D.E."/>
            <person name="Besansky N."/>
            <person name="Howell P."/>
            <person name="Walton C."/>
            <person name="Young S.K."/>
            <person name="Zeng Q."/>
            <person name="Gargeya S."/>
            <person name="Fitzgerald M."/>
            <person name="Haas B."/>
            <person name="Abouelleil A."/>
            <person name="Allen A.W."/>
            <person name="Alvarado L."/>
            <person name="Arachchi H.M."/>
            <person name="Berlin A.M."/>
            <person name="Chapman S.B."/>
            <person name="Gainer-Dewar J."/>
            <person name="Goldberg J."/>
            <person name="Griggs A."/>
            <person name="Gujja S."/>
            <person name="Hansen M."/>
            <person name="Howarth C."/>
            <person name="Imamovic A."/>
            <person name="Ireland A."/>
            <person name="Larimer J."/>
            <person name="McCowan C."/>
            <person name="Murphy C."/>
            <person name="Pearson M."/>
            <person name="Poon T.W."/>
            <person name="Priest M."/>
            <person name="Roberts A."/>
            <person name="Saif S."/>
            <person name="Shea T."/>
            <person name="Sisk P."/>
            <person name="Sykes S."/>
            <person name="Wortman J."/>
            <person name="Nusbaum C."/>
            <person name="Birren B."/>
        </authorList>
    </citation>
    <scope>NUCLEOTIDE SEQUENCE [LARGE SCALE GENOMIC DNA]</scope>
    <source>
        <strain evidence="2">CM1001059</strain>
    </source>
</reference>
<dbReference type="VEuPathDB" id="VectorBase:AMEC001877"/>
<evidence type="ECO:0000313" key="1">
    <source>
        <dbReference type="EnsemblMetazoa" id="AMEC001877-PA"/>
    </source>
</evidence>
<protein>
    <submittedName>
        <fullName evidence="1">Uncharacterized protein</fullName>
    </submittedName>
</protein>
<dbReference type="EnsemblMetazoa" id="AMEC001877-RA">
    <property type="protein sequence ID" value="AMEC001877-PA"/>
    <property type="gene ID" value="AMEC001877"/>
</dbReference>
<dbReference type="Proteomes" id="UP000075902">
    <property type="component" value="Unassembled WGS sequence"/>
</dbReference>
<sequence length="208" mass="22689">MDDEQHAAEQETDATDHDVGEAEERCSCEWSIRRCSLRNVGSAAVRIHTIRSSFWKPLLSLFVSSSSHSSRVHAFGRLKPRSASRRSPSGLRNLICRSDGHAISVCSSGTGVPSVCENSSNLSLNSELAMAPHGAIGTRSSSSAYANGAQSLDGMGERRPSSWSSSRDFTYRRWFWYSKWIVQAQLVPGAALISSAQLWLPVSGLQCV</sequence>
<keyword evidence="2" id="KW-1185">Reference proteome</keyword>
<organism evidence="1 2">
    <name type="scientific">Anopheles melas</name>
    <dbReference type="NCBI Taxonomy" id="34690"/>
    <lineage>
        <taxon>Eukaryota</taxon>
        <taxon>Metazoa</taxon>
        <taxon>Ecdysozoa</taxon>
        <taxon>Arthropoda</taxon>
        <taxon>Hexapoda</taxon>
        <taxon>Insecta</taxon>
        <taxon>Pterygota</taxon>
        <taxon>Neoptera</taxon>
        <taxon>Endopterygota</taxon>
        <taxon>Diptera</taxon>
        <taxon>Nematocera</taxon>
        <taxon>Culicoidea</taxon>
        <taxon>Culicidae</taxon>
        <taxon>Anophelinae</taxon>
        <taxon>Anopheles</taxon>
    </lineage>
</organism>
<reference evidence="1" key="2">
    <citation type="submission" date="2020-05" db="UniProtKB">
        <authorList>
            <consortium name="EnsemblMetazoa"/>
        </authorList>
    </citation>
    <scope>IDENTIFICATION</scope>
    <source>
        <strain evidence="1">CM1001059</strain>
    </source>
</reference>